<reference evidence="3 4" key="1">
    <citation type="submission" date="2021-10" db="EMBL/GenBank/DDBJ databases">
        <title>Anaerobic single-cell dispensing facilitates the cultivation of human gut bacteria.</title>
        <authorList>
            <person name="Afrizal A."/>
        </authorList>
    </citation>
    <scope>NUCLEOTIDE SEQUENCE [LARGE SCALE GENOMIC DNA]</scope>
    <source>
        <strain evidence="3 4">CLA-AA-H224</strain>
    </source>
</reference>
<dbReference type="EMBL" id="JAJEQN010000038">
    <property type="protein sequence ID" value="MCC2222517.1"/>
    <property type="molecule type" value="Genomic_DNA"/>
</dbReference>
<keyword evidence="2" id="KW-0472">Membrane</keyword>
<keyword evidence="2" id="KW-1133">Transmembrane helix</keyword>
<protein>
    <submittedName>
        <fullName evidence="3">Uncharacterized protein</fullName>
    </submittedName>
</protein>
<sequence>MLNYLEQGMILYVMAAVCVIGVISRFAANRCYKSLIRQSDNLAAAKDKQLQQMKTKYESIYRMNCGIKNTEAFVSKMQQQYRIAGTRLTSWENCSIYCAAAAFLIGAVSSLILYLNKGSVQNCVLYLAGGSLMAAGMIVLSGLMGNSSNKDLLETALVHYFENVLVVRSARDMPDGISEEQPDELVQPEREAARSSAAARARGAMRDDLFMQKKDGAQKENNVSAENEKRVNRPELVRKEEHEKDHQKQLEELKESLAQIAAARGESGDRQVHKQQTRKLSPKEEQLINDIISQYLS</sequence>
<evidence type="ECO:0000256" key="2">
    <source>
        <dbReference type="SAM" id="Phobius"/>
    </source>
</evidence>
<accession>A0AAE3E5C6</accession>
<keyword evidence="2" id="KW-0812">Transmembrane</keyword>
<feature type="transmembrane region" description="Helical" evidence="2">
    <location>
        <begin position="94"/>
        <end position="113"/>
    </location>
</feature>
<dbReference type="Proteomes" id="UP001198200">
    <property type="component" value="Unassembled WGS sequence"/>
</dbReference>
<keyword evidence="4" id="KW-1185">Reference proteome</keyword>
<feature type="compositionally biased region" description="Basic and acidic residues" evidence="1">
    <location>
        <begin position="226"/>
        <end position="255"/>
    </location>
</feature>
<comment type="caution">
    <text evidence="3">The sequence shown here is derived from an EMBL/GenBank/DDBJ whole genome shotgun (WGS) entry which is preliminary data.</text>
</comment>
<evidence type="ECO:0000256" key="1">
    <source>
        <dbReference type="SAM" id="MobiDB-lite"/>
    </source>
</evidence>
<proteinExistence type="predicted"/>
<feature type="transmembrane region" description="Helical" evidence="2">
    <location>
        <begin position="12"/>
        <end position="28"/>
    </location>
</feature>
<feature type="transmembrane region" description="Helical" evidence="2">
    <location>
        <begin position="125"/>
        <end position="144"/>
    </location>
</feature>
<feature type="compositionally biased region" description="Basic and acidic residues" evidence="1">
    <location>
        <begin position="204"/>
        <end position="218"/>
    </location>
</feature>
<feature type="region of interest" description="Disordered" evidence="1">
    <location>
        <begin position="176"/>
        <end position="288"/>
    </location>
</feature>
<evidence type="ECO:0000313" key="4">
    <source>
        <dbReference type="Proteomes" id="UP001198200"/>
    </source>
</evidence>
<evidence type="ECO:0000313" key="3">
    <source>
        <dbReference type="EMBL" id="MCC2222517.1"/>
    </source>
</evidence>
<name>A0AAE3E5C6_9FIRM</name>
<dbReference type="AlphaFoldDB" id="A0AAE3E5C6"/>
<gene>
    <name evidence="3" type="ORF">LKD48_12900</name>
</gene>
<organism evidence="3 4">
    <name type="scientific">Anthropogastromicrobium aceti</name>
    <dbReference type="NCBI Taxonomy" id="2981768"/>
    <lineage>
        <taxon>Bacteria</taxon>
        <taxon>Bacillati</taxon>
        <taxon>Bacillota</taxon>
        <taxon>Clostridia</taxon>
        <taxon>Lachnospirales</taxon>
        <taxon>Lachnospiraceae</taxon>
        <taxon>Anthropogastromicrobium</taxon>
    </lineage>
</organism>